<gene>
    <name evidence="21" type="ORF">OEA41_000057</name>
</gene>
<evidence type="ECO:0000256" key="1">
    <source>
        <dbReference type="ARBA" id="ARBA00001944"/>
    </source>
</evidence>
<keyword evidence="13" id="KW-0999">Mitochondrion inner membrane</keyword>
<sequence>MIEWCRRIGYEPSDLNALNVIHIAGTKGKGSTSAIISSILAQYLPSTAQTNPLVNKVGLYTSPHLRFVRERIQINNEPLSEAAFAKYFFETWDRLEESARVQGEPTDTSCKPVYFRYLCLMAFHTYIREGVDTAIIECGIGGEFDSTNILVAPRVTGITSLGIDHTIMLGNTIEEIAWHKGGIMKAGAPCFTAPQPPTALEVLCKRAADIPVELHVVERDPALENIKLGLAADFQQTNASLAIAIADYHLYALGHGHPRHGDDLPPEFIRGLEQQVRDANALAKALHTTLAAALQDERPFTHAVFCTNITFKEAGYRPDLMSLNMSGTAIDALEVQKGLAETWRGIDEQTKVEVKGTIEEAVEWCRDIARDDEGKVMVLVTGSTHLVGGFLEVLETGGKKGDSSS</sequence>
<comment type="caution">
    <text evidence="21">The sequence shown here is derived from an EMBL/GenBank/DDBJ whole genome shotgun (WGS) entry which is preliminary data.</text>
</comment>
<evidence type="ECO:0000256" key="4">
    <source>
        <dbReference type="ARBA" id="ARBA00004496"/>
    </source>
</evidence>
<evidence type="ECO:0000256" key="12">
    <source>
        <dbReference type="ARBA" id="ARBA00022741"/>
    </source>
</evidence>
<keyword evidence="16" id="KW-0496">Mitochondrion</keyword>
<comment type="cofactor">
    <cofactor evidence="1">
        <name>a monovalent cation</name>
        <dbReference type="ChEBI" id="CHEBI:60242"/>
    </cofactor>
</comment>
<dbReference type="GO" id="GO:0005759">
    <property type="term" value="C:mitochondrial matrix"/>
    <property type="evidence" value="ECO:0007669"/>
    <property type="project" value="UniProtKB-SubCell"/>
</dbReference>
<dbReference type="NCBIfam" id="TIGR01499">
    <property type="entry name" value="folC"/>
    <property type="match status" value="1"/>
</dbReference>
<proteinExistence type="inferred from homology"/>
<keyword evidence="10" id="KW-0436">Ligase</keyword>
<dbReference type="GO" id="GO:0005829">
    <property type="term" value="C:cytosol"/>
    <property type="evidence" value="ECO:0007669"/>
    <property type="project" value="TreeGrafter"/>
</dbReference>
<evidence type="ECO:0000313" key="21">
    <source>
        <dbReference type="EMBL" id="KAK3177925.1"/>
    </source>
</evidence>
<dbReference type="GO" id="GO:0005524">
    <property type="term" value="F:ATP binding"/>
    <property type="evidence" value="ECO:0007669"/>
    <property type="project" value="UniProtKB-KW"/>
</dbReference>
<dbReference type="EC" id="6.3.2.17" evidence="7"/>
<evidence type="ECO:0000256" key="17">
    <source>
        <dbReference type="ARBA" id="ARBA00023136"/>
    </source>
</evidence>
<dbReference type="GO" id="GO:0004326">
    <property type="term" value="F:tetrahydrofolylpolyglutamate synthase activity"/>
    <property type="evidence" value="ECO:0007669"/>
    <property type="project" value="UniProtKB-EC"/>
</dbReference>
<evidence type="ECO:0000313" key="22">
    <source>
        <dbReference type="Proteomes" id="UP001276659"/>
    </source>
</evidence>
<dbReference type="GO" id="GO:0046872">
    <property type="term" value="F:metal ion binding"/>
    <property type="evidence" value="ECO:0007669"/>
    <property type="project" value="UniProtKB-KW"/>
</dbReference>
<keyword evidence="8" id="KW-0963">Cytoplasm</keyword>
<evidence type="ECO:0000256" key="7">
    <source>
        <dbReference type="ARBA" id="ARBA00013025"/>
    </source>
</evidence>
<keyword evidence="14" id="KW-0067">ATP-binding</keyword>
<dbReference type="PANTHER" id="PTHR11136:SF5">
    <property type="entry name" value="FOLYLPOLYGLUTAMATE SYNTHASE, MITOCHONDRIAL"/>
    <property type="match status" value="1"/>
</dbReference>
<comment type="subcellular location">
    <subcellularLocation>
        <location evidence="4">Cytoplasm</location>
    </subcellularLocation>
    <subcellularLocation>
        <location evidence="2">Mitochondrion inner membrane</location>
    </subcellularLocation>
    <subcellularLocation>
        <location evidence="3">Mitochondrion matrix</location>
    </subcellularLocation>
</comment>
<keyword evidence="9" id="KW-0554">One-carbon metabolism</keyword>
<evidence type="ECO:0000256" key="19">
    <source>
        <dbReference type="ARBA" id="ARBA00030876"/>
    </source>
</evidence>
<dbReference type="FunFam" id="3.40.1190.10:FF:000009">
    <property type="entry name" value="Folylpolyglutamate synthase"/>
    <property type="match status" value="1"/>
</dbReference>
<comment type="catalytic activity">
    <reaction evidence="20">
        <text>(6S)-5,6,7,8-tetrahydrofolyl-(gamma-L-Glu)(n) + L-glutamate + ATP = (6S)-5,6,7,8-tetrahydrofolyl-(gamma-L-Glu)(n+1) + ADP + phosphate + H(+)</text>
        <dbReference type="Rhea" id="RHEA:10580"/>
        <dbReference type="Rhea" id="RHEA-COMP:14738"/>
        <dbReference type="Rhea" id="RHEA-COMP:14740"/>
        <dbReference type="ChEBI" id="CHEBI:15378"/>
        <dbReference type="ChEBI" id="CHEBI:29985"/>
        <dbReference type="ChEBI" id="CHEBI:30616"/>
        <dbReference type="ChEBI" id="CHEBI:43474"/>
        <dbReference type="ChEBI" id="CHEBI:141005"/>
        <dbReference type="ChEBI" id="CHEBI:456216"/>
        <dbReference type="EC" id="6.3.2.17"/>
    </reaction>
</comment>
<evidence type="ECO:0000256" key="15">
    <source>
        <dbReference type="ARBA" id="ARBA00022842"/>
    </source>
</evidence>
<dbReference type="InterPro" id="IPR018109">
    <property type="entry name" value="Folylpolyglutamate_synth_CS"/>
</dbReference>
<dbReference type="GO" id="GO:0006730">
    <property type="term" value="P:one-carbon metabolic process"/>
    <property type="evidence" value="ECO:0007669"/>
    <property type="project" value="UniProtKB-KW"/>
</dbReference>
<evidence type="ECO:0000256" key="20">
    <source>
        <dbReference type="ARBA" id="ARBA00047493"/>
    </source>
</evidence>
<dbReference type="PANTHER" id="PTHR11136">
    <property type="entry name" value="FOLYLPOLYGLUTAMATE SYNTHASE-RELATED"/>
    <property type="match status" value="1"/>
</dbReference>
<evidence type="ECO:0000256" key="6">
    <source>
        <dbReference type="ARBA" id="ARBA00008276"/>
    </source>
</evidence>
<accession>A0AAE0DPF5</accession>
<dbReference type="InterPro" id="IPR001645">
    <property type="entry name" value="Folylpolyglutamate_synth"/>
</dbReference>
<keyword evidence="22" id="KW-1185">Reference proteome</keyword>
<evidence type="ECO:0000256" key="9">
    <source>
        <dbReference type="ARBA" id="ARBA00022563"/>
    </source>
</evidence>
<dbReference type="Gene3D" id="3.40.1190.10">
    <property type="entry name" value="Mur-like, catalytic domain"/>
    <property type="match status" value="1"/>
</dbReference>
<evidence type="ECO:0000256" key="2">
    <source>
        <dbReference type="ARBA" id="ARBA00004273"/>
    </source>
</evidence>
<organism evidence="21 22">
    <name type="scientific">Lepraria neglecta</name>
    <dbReference type="NCBI Taxonomy" id="209136"/>
    <lineage>
        <taxon>Eukaryota</taxon>
        <taxon>Fungi</taxon>
        <taxon>Dikarya</taxon>
        <taxon>Ascomycota</taxon>
        <taxon>Pezizomycotina</taxon>
        <taxon>Lecanoromycetes</taxon>
        <taxon>OSLEUM clade</taxon>
        <taxon>Lecanoromycetidae</taxon>
        <taxon>Lecanorales</taxon>
        <taxon>Lecanorineae</taxon>
        <taxon>Stereocaulaceae</taxon>
        <taxon>Lepraria</taxon>
    </lineage>
</organism>
<protein>
    <recommendedName>
        <fullName evidence="7">tetrahydrofolate synthase</fullName>
        <ecNumber evidence="7">6.3.2.17</ecNumber>
    </recommendedName>
    <alternativeName>
        <fullName evidence="19">Folylpoly-gamma-glutamate synthetase</fullName>
    </alternativeName>
    <alternativeName>
        <fullName evidence="18">Tetrahydrofolylpolyglutamate synthase</fullName>
    </alternativeName>
</protein>
<name>A0AAE0DPF5_9LECA</name>
<dbReference type="GO" id="GO:0005743">
    <property type="term" value="C:mitochondrial inner membrane"/>
    <property type="evidence" value="ECO:0007669"/>
    <property type="project" value="UniProtKB-SubCell"/>
</dbReference>
<dbReference type="EMBL" id="JASNWA010000003">
    <property type="protein sequence ID" value="KAK3177925.1"/>
    <property type="molecule type" value="Genomic_DNA"/>
</dbReference>
<evidence type="ECO:0000256" key="16">
    <source>
        <dbReference type="ARBA" id="ARBA00023128"/>
    </source>
</evidence>
<dbReference type="SUPFAM" id="SSF53623">
    <property type="entry name" value="MurD-like peptide ligases, catalytic domain"/>
    <property type="match status" value="1"/>
</dbReference>
<evidence type="ECO:0000256" key="13">
    <source>
        <dbReference type="ARBA" id="ARBA00022792"/>
    </source>
</evidence>
<keyword evidence="15" id="KW-0460">Magnesium</keyword>
<evidence type="ECO:0000256" key="8">
    <source>
        <dbReference type="ARBA" id="ARBA00022490"/>
    </source>
</evidence>
<evidence type="ECO:0000256" key="5">
    <source>
        <dbReference type="ARBA" id="ARBA00005150"/>
    </source>
</evidence>
<evidence type="ECO:0000256" key="10">
    <source>
        <dbReference type="ARBA" id="ARBA00022598"/>
    </source>
</evidence>
<dbReference type="Proteomes" id="UP001276659">
    <property type="component" value="Unassembled WGS sequence"/>
</dbReference>
<evidence type="ECO:0000256" key="11">
    <source>
        <dbReference type="ARBA" id="ARBA00022723"/>
    </source>
</evidence>
<keyword evidence="17" id="KW-0472">Membrane</keyword>
<dbReference type="AlphaFoldDB" id="A0AAE0DPF5"/>
<reference evidence="21" key="1">
    <citation type="submission" date="2022-11" db="EMBL/GenBank/DDBJ databases">
        <title>Chromosomal genome sequence assembly and mating type (MAT) locus characterization of the leprose asexual lichenized fungus Lepraria neglecta (Nyl.) Erichsen.</title>
        <authorList>
            <person name="Allen J.L."/>
            <person name="Pfeffer B."/>
        </authorList>
    </citation>
    <scope>NUCLEOTIDE SEQUENCE</scope>
    <source>
        <strain evidence="21">Allen 5258</strain>
    </source>
</reference>
<dbReference type="InterPro" id="IPR036565">
    <property type="entry name" value="Mur-like_cat_sf"/>
</dbReference>
<evidence type="ECO:0000256" key="18">
    <source>
        <dbReference type="ARBA" id="ARBA00030592"/>
    </source>
</evidence>
<evidence type="ECO:0000256" key="3">
    <source>
        <dbReference type="ARBA" id="ARBA00004305"/>
    </source>
</evidence>
<keyword evidence="11" id="KW-0479">Metal-binding</keyword>
<comment type="similarity">
    <text evidence="6">Belongs to the folylpolyglutamate synthase family.</text>
</comment>
<dbReference type="PROSITE" id="PS01012">
    <property type="entry name" value="FOLYLPOLYGLU_SYNT_2"/>
    <property type="match status" value="1"/>
</dbReference>
<evidence type="ECO:0000256" key="14">
    <source>
        <dbReference type="ARBA" id="ARBA00022840"/>
    </source>
</evidence>
<comment type="pathway">
    <text evidence="5">Cofactor biosynthesis; tetrahydrofolylpolyglutamate biosynthesis.</text>
</comment>
<keyword evidence="12" id="KW-0547">Nucleotide-binding</keyword>